<feature type="transmembrane region" description="Helical" evidence="1">
    <location>
        <begin position="172"/>
        <end position="205"/>
    </location>
</feature>
<evidence type="ECO:0000313" key="2">
    <source>
        <dbReference type="EMBL" id="AFZ80875.1"/>
    </source>
</evidence>
<dbReference type="GeneID" id="15806310"/>
<dbReference type="EMBL" id="CP001670">
    <property type="protein sequence ID" value="AFZ80875.1"/>
    <property type="molecule type" value="Genomic_DNA"/>
</dbReference>
<keyword evidence="1" id="KW-1133">Transmembrane helix</keyword>
<dbReference type="KEGG" id="beq:BEWA_002820"/>
<evidence type="ECO:0000256" key="1">
    <source>
        <dbReference type="SAM" id="Phobius"/>
    </source>
</evidence>
<dbReference type="RefSeq" id="XP_004830541.1">
    <property type="nucleotide sequence ID" value="XM_004830484.1"/>
</dbReference>
<reference evidence="2 3" key="1">
    <citation type="journal article" date="2012" name="BMC Genomics">
        <title>Comparative genomic analysis and phylogenetic position of Theileria equi.</title>
        <authorList>
            <person name="Kappmeyer L.S."/>
            <person name="Thiagarajan M."/>
            <person name="Herndon D.R."/>
            <person name="Ramsay J.D."/>
            <person name="Caler E."/>
            <person name="Djikeng A."/>
            <person name="Gillespie J.J."/>
            <person name="Lau A.O."/>
            <person name="Roalson E.H."/>
            <person name="Silva J.C."/>
            <person name="Silva M.G."/>
            <person name="Suarez C.E."/>
            <person name="Ueti M.W."/>
            <person name="Nene V.M."/>
            <person name="Mealey R.H."/>
            <person name="Knowles D.P."/>
            <person name="Brayton K.A."/>
        </authorList>
    </citation>
    <scope>NUCLEOTIDE SEQUENCE [LARGE SCALE GENOMIC DNA]</scope>
    <source>
        <strain evidence="2 3">WA</strain>
    </source>
</reference>
<dbReference type="VEuPathDB" id="PiroplasmaDB:BEWA_002820"/>
<gene>
    <name evidence="2" type="ORF">BEWA_002820</name>
</gene>
<keyword evidence="1" id="KW-0472">Membrane</keyword>
<dbReference type="eggNOG" id="ENOG502QYJH">
    <property type="taxonomic scope" value="Eukaryota"/>
</dbReference>
<accession>L0AZ98</accession>
<feature type="transmembrane region" description="Helical" evidence="1">
    <location>
        <begin position="53"/>
        <end position="82"/>
    </location>
</feature>
<feature type="transmembrane region" description="Helical" evidence="1">
    <location>
        <begin position="94"/>
        <end position="116"/>
    </location>
</feature>
<dbReference type="AlphaFoldDB" id="L0AZ98"/>
<keyword evidence="3" id="KW-1185">Reference proteome</keyword>
<feature type="transmembrane region" description="Helical" evidence="1">
    <location>
        <begin position="241"/>
        <end position="259"/>
    </location>
</feature>
<dbReference type="Proteomes" id="UP000031512">
    <property type="component" value="Chromosome 3"/>
</dbReference>
<organism evidence="2 3">
    <name type="scientific">Theileria equi strain WA</name>
    <dbReference type="NCBI Taxonomy" id="1537102"/>
    <lineage>
        <taxon>Eukaryota</taxon>
        <taxon>Sar</taxon>
        <taxon>Alveolata</taxon>
        <taxon>Apicomplexa</taxon>
        <taxon>Aconoidasida</taxon>
        <taxon>Piroplasmida</taxon>
        <taxon>Theileriidae</taxon>
        <taxon>Theileria</taxon>
    </lineage>
</organism>
<protein>
    <submittedName>
        <fullName evidence="2">Uncharacterized protein</fullName>
    </submittedName>
</protein>
<sequence length="940" mass="107255">MEIFKRLGSLKEADSGWEPILRHDFISSKRGELEKLSEQTIKYRFTQWECQSLFIGAFLGHCIMSVFSEASLPLALSLYFLLSFIHLRIRRDVYTLYSNMLSHTFYMLVLSFYIFFSHKYGASMHILVMLLYSSLSYTYAWVILDRYFGLLDPFAGYSFEFMIPTLREVHGALVGTTAFLGILFSIVHLYSLTYASLVSVVFALLSRWKYTSVVRRNFKTVSREPQVLNQRYDTFPSVQSLLSFVFTLTSLIISIISCFGGNKLYVGSQDGFLSYLANNQLNFTHIRKVTAMCYLLALNLFLLLLVQFLFLIQFVFRSSPLDKLLHCRFVILGRACTDAVHNKIFKCDIYCLDAGNRVKSVETLYKKYYKGNSSRLEKNMLCIENLYLLVQEYILKTERIKSLYCFLIQKDPVDPLKTMDPLVKCRMKLEGWDRELTATIEAEKKSREEKRQALRRQLEAEILPPQDCGSFLPPKRSISIPIELSLQNSGLYPNRLSKVDNRRCKTTAIYDDLYLGDGIVDRTLFKRTELFTEPCVSPKYEDVQIDSTNRTIDSRDCLTPTEPSPVAKSEEIVIDCGESDAELDTLVEYFLARQYASDGEVEYNVQMDKECPDTPLEGEVCKSARNDTCPTDAALSQDTSPVKLNALSIDERLQNIMRKAEYGNKRKKLKFSGKRSVKNLTRFFNKAFKAESTPCSQMEYTSQDCTPVSVMDIGVDLNVQDIPLEYKNEAFIDGTSAQDSPESLIDQSAPQALASIDILDAEAEITQTNLPTYISASEVEEETPREIEFPTQDDPLTLVRTYEMSEFSRKSQRVRTSDAPIMVIPISHMHKNFYDSNLKVVHPQATSGLNFCSSGGETGRVETTENDVRSQFSTDSESIDVDPYKFINEELEAYNGHGSSDVTPSISRTESIMKDLIDDISIQDSDELESNASFNYIWGK</sequence>
<keyword evidence="1" id="KW-0812">Transmembrane</keyword>
<evidence type="ECO:0000313" key="3">
    <source>
        <dbReference type="Proteomes" id="UP000031512"/>
    </source>
</evidence>
<feature type="transmembrane region" description="Helical" evidence="1">
    <location>
        <begin position="122"/>
        <end position="144"/>
    </location>
</feature>
<feature type="transmembrane region" description="Helical" evidence="1">
    <location>
        <begin position="293"/>
        <end position="316"/>
    </location>
</feature>
<name>L0AZ98_THEEQ</name>
<proteinExistence type="predicted"/>